<protein>
    <submittedName>
        <fullName evidence="2">Membrane protein</fullName>
    </submittedName>
</protein>
<dbReference type="Proteomes" id="UP000002068">
    <property type="component" value="Chromosome"/>
</dbReference>
<feature type="transmembrane region" description="Helical" evidence="1">
    <location>
        <begin position="106"/>
        <end position="130"/>
    </location>
</feature>
<evidence type="ECO:0000313" key="2">
    <source>
        <dbReference type="EMBL" id="CBA66358.1"/>
    </source>
</evidence>
<feature type="transmembrane region" description="Helical" evidence="1">
    <location>
        <begin position="150"/>
        <end position="171"/>
    </location>
</feature>
<keyword evidence="1" id="KW-0812">Transmembrane</keyword>
<feature type="transmembrane region" description="Helical" evidence="1">
    <location>
        <begin position="18"/>
        <end position="36"/>
    </location>
</feature>
<dbReference type="EMBL" id="FN538970">
    <property type="protein sequence ID" value="CBA66358.1"/>
    <property type="molecule type" value="Genomic_DNA"/>
</dbReference>
<reference evidence="2 3" key="1">
    <citation type="journal article" date="2009" name="Genome Biol.">
        <title>Comparative genome and phenotypic analysis of Clostridium difficile 027 strains provides insight into the evolution of a hypervirulent bacterium.</title>
        <authorList>
            <person name="Stabler R.A."/>
            <person name="He M."/>
            <person name="Dawson L."/>
            <person name="Martin M."/>
            <person name="Valiente E."/>
            <person name="Corton C."/>
            <person name="Lawley T.D."/>
            <person name="Sebaihia M."/>
            <person name="Quail M.A."/>
            <person name="Rose G."/>
            <person name="Gerding D.N."/>
            <person name="Gibert M."/>
            <person name="Popoff M.R."/>
            <person name="Parkhill J."/>
            <person name="Dougan G."/>
            <person name="Wren B.W."/>
        </authorList>
    </citation>
    <scope>NUCLEOTIDE SEQUENCE [LARGE SCALE GENOMIC DNA]</scope>
    <source>
        <strain evidence="2 3">CD196</strain>
    </source>
</reference>
<keyword evidence="1" id="KW-0472">Membrane</keyword>
<dbReference type="KEGG" id="cdc:CD196_3138"/>
<keyword evidence="1" id="KW-1133">Transmembrane helix</keyword>
<sequence length="262" mass="30816">MCILELIKFELKKIELKHVLIFVIISILCIFITGILDYNELIFYNDVPIMDTYSIAGWLGIIKISDVFIPIMSAITIIYVFSKDYLGNINEILTLYNKKKYNQFIVFRWCVILAIYTVLLLISITIVYTFTSVKGFNIDKIDFVYSVKPIDVFLKTFPTLLWYTTFPLMILTLTKNRFTTIAILITYTFADIFFILHMYPFVSMINVNGFYIQKMFYMPNNIDVRFNELKNYFFINRGSLVVISIIIVFYIARKSTVLKKSK</sequence>
<gene>
    <name evidence="2" type="ordered locus">CD196_3138</name>
</gene>
<dbReference type="HOGENOM" id="CLU_1061099_0_0_9"/>
<dbReference type="AlphaFoldDB" id="A0A0H3NFX3"/>
<name>A0A0H3NFX3_CLODC</name>
<feature type="transmembrane region" description="Helical" evidence="1">
    <location>
        <begin position="56"/>
        <end position="81"/>
    </location>
</feature>
<feature type="transmembrane region" description="Helical" evidence="1">
    <location>
        <begin position="232"/>
        <end position="252"/>
    </location>
</feature>
<dbReference type="RefSeq" id="WP_009891802.1">
    <property type="nucleotide sequence ID" value="NC_013315.1"/>
</dbReference>
<proteinExistence type="predicted"/>
<accession>A0A0H3NFX3</accession>
<organism evidence="2 3">
    <name type="scientific">Clostridioides difficile (strain CD196)</name>
    <name type="common">Peptoclostridium difficile</name>
    <dbReference type="NCBI Taxonomy" id="645462"/>
    <lineage>
        <taxon>Bacteria</taxon>
        <taxon>Bacillati</taxon>
        <taxon>Bacillota</taxon>
        <taxon>Clostridia</taxon>
        <taxon>Peptostreptococcales</taxon>
        <taxon>Peptostreptococcaceae</taxon>
        <taxon>Clostridioides</taxon>
    </lineage>
</organism>
<evidence type="ECO:0000256" key="1">
    <source>
        <dbReference type="SAM" id="Phobius"/>
    </source>
</evidence>
<feature type="transmembrane region" description="Helical" evidence="1">
    <location>
        <begin position="183"/>
        <end position="212"/>
    </location>
</feature>
<evidence type="ECO:0000313" key="3">
    <source>
        <dbReference type="Proteomes" id="UP000002068"/>
    </source>
</evidence>